<dbReference type="GO" id="GO:0016020">
    <property type="term" value="C:membrane"/>
    <property type="evidence" value="ECO:0007669"/>
    <property type="project" value="UniProtKB-SubCell"/>
</dbReference>
<dbReference type="PANTHER" id="PTHR23137">
    <property type="entry name" value="VESICLE TRANSPORT PROTEIN-RELATED"/>
    <property type="match status" value="1"/>
</dbReference>
<keyword evidence="5 9" id="KW-0653">Protein transport</keyword>
<keyword evidence="6 9" id="KW-1133">Transmembrane helix</keyword>
<comment type="similarity">
    <text evidence="8 9">Belongs to the SFT2 family.</text>
</comment>
<dbReference type="GO" id="GO:0016192">
    <property type="term" value="P:vesicle-mediated transport"/>
    <property type="evidence" value="ECO:0007669"/>
    <property type="project" value="InterPro"/>
</dbReference>
<dbReference type="GO" id="GO:0005737">
    <property type="term" value="C:cytoplasm"/>
    <property type="evidence" value="ECO:0007669"/>
    <property type="project" value="UniProtKB-ARBA"/>
</dbReference>
<keyword evidence="11" id="KW-1185">Reference proteome</keyword>
<dbReference type="Pfam" id="PF04178">
    <property type="entry name" value="Got1"/>
    <property type="match status" value="1"/>
</dbReference>
<dbReference type="Ensembl" id="ENSBJAT00000000982.1">
    <property type="protein sequence ID" value="ENSBJAP00000000955.1"/>
    <property type="gene ID" value="ENSBJAG00000000754.1"/>
</dbReference>
<reference evidence="10" key="1">
    <citation type="submission" date="2025-08" db="UniProtKB">
        <authorList>
            <consortium name="Ensembl"/>
        </authorList>
    </citation>
    <scope>IDENTIFICATION</scope>
</reference>
<evidence type="ECO:0000256" key="5">
    <source>
        <dbReference type="ARBA" id="ARBA00022927"/>
    </source>
</evidence>
<evidence type="ECO:0000313" key="11">
    <source>
        <dbReference type="Proteomes" id="UP000694555"/>
    </source>
</evidence>
<dbReference type="PANTHER" id="PTHR23137:SF1">
    <property type="entry name" value="VESICLE TRANSPORT PROTEIN SFT2B"/>
    <property type="match status" value="1"/>
</dbReference>
<accession>A0A8B9YZ45</accession>
<proteinExistence type="inferred from homology"/>
<evidence type="ECO:0000256" key="1">
    <source>
        <dbReference type="ARBA" id="ARBA00003566"/>
    </source>
</evidence>
<dbReference type="InterPro" id="IPR007305">
    <property type="entry name" value="Vesicle_transpt_Got1/SFT2"/>
</dbReference>
<dbReference type="AlphaFoldDB" id="A0A8B9YZ45"/>
<sequence>MVIDATSLGWGTRVKGFVACFAIGCLCSLLGSCLLWVPKKGLILFAVFYTLGNIASIGSTLFLMGPMKQLKRMFEPTRLIATIVMLVTFARHQCFLFLNIQRGCRQLIELEKLTVYAHGSAAGKKPTVWCVLYAFRNPGVRRMPGMLFTGIKPVVRCMM</sequence>
<dbReference type="GO" id="GO:0012505">
    <property type="term" value="C:endomembrane system"/>
    <property type="evidence" value="ECO:0007669"/>
    <property type="project" value="UniProtKB-ARBA"/>
</dbReference>
<keyword evidence="3 9" id="KW-0813">Transport</keyword>
<evidence type="ECO:0000256" key="7">
    <source>
        <dbReference type="ARBA" id="ARBA00023136"/>
    </source>
</evidence>
<dbReference type="Proteomes" id="UP000694555">
    <property type="component" value="Unplaced"/>
</dbReference>
<dbReference type="InterPro" id="IPR011691">
    <property type="entry name" value="Vesicle_transpt_SFT2"/>
</dbReference>
<evidence type="ECO:0000256" key="6">
    <source>
        <dbReference type="ARBA" id="ARBA00022989"/>
    </source>
</evidence>
<evidence type="ECO:0000256" key="3">
    <source>
        <dbReference type="ARBA" id="ARBA00022448"/>
    </source>
</evidence>
<protein>
    <recommendedName>
        <fullName evidence="9">Vesicle transport protein</fullName>
    </recommendedName>
</protein>
<evidence type="ECO:0000256" key="4">
    <source>
        <dbReference type="ARBA" id="ARBA00022692"/>
    </source>
</evidence>
<keyword evidence="7 9" id="KW-0472">Membrane</keyword>
<evidence type="ECO:0000256" key="9">
    <source>
        <dbReference type="RuleBase" id="RU363111"/>
    </source>
</evidence>
<organism evidence="10 11">
    <name type="scientific">Buteo japonicus</name>
    <dbReference type="NCBI Taxonomy" id="224669"/>
    <lineage>
        <taxon>Eukaryota</taxon>
        <taxon>Metazoa</taxon>
        <taxon>Chordata</taxon>
        <taxon>Craniata</taxon>
        <taxon>Vertebrata</taxon>
        <taxon>Euteleostomi</taxon>
        <taxon>Archelosauria</taxon>
        <taxon>Archosauria</taxon>
        <taxon>Dinosauria</taxon>
        <taxon>Saurischia</taxon>
        <taxon>Theropoda</taxon>
        <taxon>Coelurosauria</taxon>
        <taxon>Aves</taxon>
        <taxon>Neognathae</taxon>
        <taxon>Neoaves</taxon>
        <taxon>Telluraves</taxon>
        <taxon>Accipitrimorphae</taxon>
        <taxon>Accipitriformes</taxon>
        <taxon>Accipitridae</taxon>
        <taxon>Accipitrinae</taxon>
        <taxon>Buteo</taxon>
    </lineage>
</organism>
<feature type="transmembrane region" description="Helical" evidence="9">
    <location>
        <begin position="79"/>
        <end position="98"/>
    </location>
</feature>
<feature type="transmembrane region" description="Helical" evidence="9">
    <location>
        <begin position="16"/>
        <end position="37"/>
    </location>
</feature>
<comment type="caution">
    <text evidence="9">Lacks conserved residue(s) required for the propagation of feature annotation.</text>
</comment>
<comment type="subcellular location">
    <subcellularLocation>
        <location evidence="2 9">Membrane</location>
        <topology evidence="2 9">Multi-pass membrane protein</topology>
    </subcellularLocation>
</comment>
<feature type="transmembrane region" description="Helical" evidence="9">
    <location>
        <begin position="43"/>
        <end position="67"/>
    </location>
</feature>
<evidence type="ECO:0000313" key="10">
    <source>
        <dbReference type="Ensembl" id="ENSBJAP00000000955.1"/>
    </source>
</evidence>
<comment type="function">
    <text evidence="1 9">May be involved in fusion of retrograde transport vesicles derived from an endocytic compartment with the Golgi complex.</text>
</comment>
<evidence type="ECO:0000256" key="8">
    <source>
        <dbReference type="ARBA" id="ARBA00025800"/>
    </source>
</evidence>
<name>A0A8B9YZ45_9AVES</name>
<keyword evidence="4 9" id="KW-0812">Transmembrane</keyword>
<dbReference type="GO" id="GO:0015031">
    <property type="term" value="P:protein transport"/>
    <property type="evidence" value="ECO:0007669"/>
    <property type="project" value="UniProtKB-KW"/>
</dbReference>
<evidence type="ECO:0000256" key="2">
    <source>
        <dbReference type="ARBA" id="ARBA00004141"/>
    </source>
</evidence>
<reference evidence="10" key="2">
    <citation type="submission" date="2025-09" db="UniProtKB">
        <authorList>
            <consortium name="Ensembl"/>
        </authorList>
    </citation>
    <scope>IDENTIFICATION</scope>
</reference>